<dbReference type="InterPro" id="IPR040442">
    <property type="entry name" value="Pyrv_kinase-like_dom_sf"/>
</dbReference>
<dbReference type="Pfam" id="PF13714">
    <property type="entry name" value="PEP_mutase"/>
    <property type="match status" value="1"/>
</dbReference>
<comment type="caution">
    <text evidence="1">The sequence shown here is derived from an EMBL/GenBank/DDBJ whole genome shotgun (WGS) entry which is preliminary data.</text>
</comment>
<gene>
    <name evidence="1" type="ORF">PITC_045630</name>
</gene>
<dbReference type="GO" id="GO:0016301">
    <property type="term" value="F:kinase activity"/>
    <property type="evidence" value="ECO:0007669"/>
    <property type="project" value="UniProtKB-KW"/>
</dbReference>
<keyword evidence="1" id="KW-0808">Transferase</keyword>
<dbReference type="STRING" id="40296.A0A0A2KZ54"/>
<dbReference type="HOGENOM" id="CLU_2923360_0_0_1"/>
<evidence type="ECO:0000313" key="2">
    <source>
        <dbReference type="Proteomes" id="UP000030104"/>
    </source>
</evidence>
<keyword evidence="1" id="KW-0418">Kinase</keyword>
<proteinExistence type="predicted"/>
<dbReference type="EMBL" id="JQGA01001128">
    <property type="protein sequence ID" value="KGO69645.1"/>
    <property type="molecule type" value="Genomic_DNA"/>
</dbReference>
<dbReference type="SUPFAM" id="SSF51621">
    <property type="entry name" value="Phosphoenolpyruvate/pyruvate domain"/>
    <property type="match status" value="1"/>
</dbReference>
<organism evidence="1 2">
    <name type="scientific">Penicillium italicum</name>
    <name type="common">Blue mold</name>
    <dbReference type="NCBI Taxonomy" id="40296"/>
    <lineage>
        <taxon>Eukaryota</taxon>
        <taxon>Fungi</taxon>
        <taxon>Dikarya</taxon>
        <taxon>Ascomycota</taxon>
        <taxon>Pezizomycotina</taxon>
        <taxon>Eurotiomycetes</taxon>
        <taxon>Eurotiomycetidae</taxon>
        <taxon>Eurotiales</taxon>
        <taxon>Aspergillaceae</taxon>
        <taxon>Penicillium</taxon>
    </lineage>
</organism>
<sequence>MSTQNYIAKHFRSLHQPGNPLILTNVYDAATASIITSLPTAPAVATGSYVIAATIGVDETP</sequence>
<dbReference type="Gene3D" id="3.20.20.60">
    <property type="entry name" value="Phosphoenolpyruvate-binding domains"/>
    <property type="match status" value="1"/>
</dbReference>
<dbReference type="InterPro" id="IPR015813">
    <property type="entry name" value="Pyrv/PenolPyrv_kinase-like_dom"/>
</dbReference>
<name>A0A0A2KZ54_PENIT</name>
<dbReference type="Proteomes" id="UP000030104">
    <property type="component" value="Unassembled WGS sequence"/>
</dbReference>
<accession>A0A0A2KZ54</accession>
<reference evidence="1 2" key="1">
    <citation type="journal article" date="2015" name="Mol. Plant Microbe Interact.">
        <title>Genome, transcriptome, and functional analyses of Penicillium expansum provide new insights into secondary metabolism and pathogenicity.</title>
        <authorList>
            <person name="Ballester A.R."/>
            <person name="Marcet-Houben M."/>
            <person name="Levin E."/>
            <person name="Sela N."/>
            <person name="Selma-Lazaro C."/>
            <person name="Carmona L."/>
            <person name="Wisniewski M."/>
            <person name="Droby S."/>
            <person name="Gonzalez-Candelas L."/>
            <person name="Gabaldon T."/>
        </authorList>
    </citation>
    <scope>NUCLEOTIDE SEQUENCE [LARGE SCALE GENOMIC DNA]</scope>
    <source>
        <strain evidence="1 2">PHI-1</strain>
    </source>
</reference>
<dbReference type="PhylomeDB" id="A0A0A2KZ54"/>
<keyword evidence="2" id="KW-1185">Reference proteome</keyword>
<evidence type="ECO:0000313" key="1">
    <source>
        <dbReference type="EMBL" id="KGO69645.1"/>
    </source>
</evidence>
<dbReference type="OrthoDB" id="429143at2759"/>
<protein>
    <submittedName>
        <fullName evidence="1">Pyruvate/Phosphoenolpyruvate kinase</fullName>
    </submittedName>
</protein>
<dbReference type="AlphaFoldDB" id="A0A0A2KZ54"/>
<keyword evidence="1" id="KW-0670">Pyruvate</keyword>